<protein>
    <submittedName>
        <fullName evidence="2">Uncharacterized protein</fullName>
    </submittedName>
</protein>
<keyword evidence="1" id="KW-1133">Transmembrane helix</keyword>
<keyword evidence="1" id="KW-0472">Membrane</keyword>
<evidence type="ECO:0000313" key="2">
    <source>
        <dbReference type="EMBL" id="SDX65738.1"/>
    </source>
</evidence>
<name>A0A1H3DHZ7_9EURY</name>
<proteinExistence type="predicted"/>
<dbReference type="RefSeq" id="WP_245705706.1">
    <property type="nucleotide sequence ID" value="NZ_FNPB01000001.1"/>
</dbReference>
<feature type="transmembrane region" description="Helical" evidence="1">
    <location>
        <begin position="51"/>
        <end position="73"/>
    </location>
</feature>
<dbReference type="AlphaFoldDB" id="A0A1H3DHZ7"/>
<organism evidence="2 3">
    <name type="scientific">Halobellus clavatus</name>
    <dbReference type="NCBI Taxonomy" id="660517"/>
    <lineage>
        <taxon>Archaea</taxon>
        <taxon>Methanobacteriati</taxon>
        <taxon>Methanobacteriota</taxon>
        <taxon>Stenosarchaea group</taxon>
        <taxon>Halobacteria</taxon>
        <taxon>Halobacteriales</taxon>
        <taxon>Haloferacaceae</taxon>
        <taxon>Halobellus</taxon>
    </lineage>
</organism>
<dbReference type="Pfam" id="PF18895">
    <property type="entry name" value="T4SS_pilin"/>
    <property type="match status" value="1"/>
</dbReference>
<dbReference type="EMBL" id="FNPB01000001">
    <property type="protein sequence ID" value="SDX65738.1"/>
    <property type="molecule type" value="Genomic_DNA"/>
</dbReference>
<dbReference type="InterPro" id="IPR043993">
    <property type="entry name" value="T4SS_pilin"/>
</dbReference>
<feature type="transmembrane region" description="Helical" evidence="1">
    <location>
        <begin position="85"/>
        <end position="107"/>
    </location>
</feature>
<reference evidence="3" key="1">
    <citation type="submission" date="2016-10" db="EMBL/GenBank/DDBJ databases">
        <authorList>
            <person name="Varghese N."/>
            <person name="Submissions S."/>
        </authorList>
    </citation>
    <scope>NUCLEOTIDE SEQUENCE [LARGE SCALE GENOMIC DNA]</scope>
    <source>
        <strain evidence="3">CGMCC 1.10118</strain>
    </source>
</reference>
<dbReference type="Proteomes" id="UP000199170">
    <property type="component" value="Unassembled WGS sequence"/>
</dbReference>
<evidence type="ECO:0000313" key="3">
    <source>
        <dbReference type="Proteomes" id="UP000199170"/>
    </source>
</evidence>
<dbReference type="STRING" id="660517.SAMN04487946_101574"/>
<evidence type="ECO:0000256" key="1">
    <source>
        <dbReference type="SAM" id="Phobius"/>
    </source>
</evidence>
<keyword evidence="1" id="KW-0812">Transmembrane</keyword>
<gene>
    <name evidence="2" type="ORF">SAMN04487946_101574</name>
</gene>
<sequence>MLQQSIGTALSQAQLLMVKTIILQTAADDLPCDPPDGLEPLFTFLNSITELAFLAGVGLATLTFVVAGTCLIIPGQDYNRLGKNIAKNGFIGAVLLLSANMITSYLVSQLGGSICA</sequence>
<keyword evidence="3" id="KW-1185">Reference proteome</keyword>
<accession>A0A1H3DHZ7</accession>